<evidence type="ECO:0000313" key="2">
    <source>
        <dbReference type="Proteomes" id="UP001157502"/>
    </source>
</evidence>
<dbReference type="Proteomes" id="UP001157502">
    <property type="component" value="Chromosome 35"/>
</dbReference>
<sequence length="177" mass="19353">MHMVGPYLRRVGAPAVSSAACLGLRVRPESPVLRRFLTRIPGGRTHRAGMDRAGFKQKQKYAEKRARSDLKMEGEGERGADFSLLLSPVPTRISQYSGGGEKKLQPQCDSLTPATGKLKGEGDGRVTQSVQTAWAEHTSSTVTLVPVHLQWLSSFCHMSITCRVSLPHSPTMEPNTL</sequence>
<evidence type="ECO:0000313" key="1">
    <source>
        <dbReference type="EMBL" id="KAJ7985849.1"/>
    </source>
</evidence>
<dbReference type="EMBL" id="CM055762">
    <property type="protein sequence ID" value="KAJ7985849.1"/>
    <property type="molecule type" value="Genomic_DNA"/>
</dbReference>
<organism evidence="1 2">
    <name type="scientific">Dallia pectoralis</name>
    <name type="common">Alaska blackfish</name>
    <dbReference type="NCBI Taxonomy" id="75939"/>
    <lineage>
        <taxon>Eukaryota</taxon>
        <taxon>Metazoa</taxon>
        <taxon>Chordata</taxon>
        <taxon>Craniata</taxon>
        <taxon>Vertebrata</taxon>
        <taxon>Euteleostomi</taxon>
        <taxon>Actinopterygii</taxon>
        <taxon>Neopterygii</taxon>
        <taxon>Teleostei</taxon>
        <taxon>Protacanthopterygii</taxon>
        <taxon>Esociformes</taxon>
        <taxon>Umbridae</taxon>
        <taxon>Dallia</taxon>
    </lineage>
</organism>
<proteinExistence type="predicted"/>
<reference evidence="1" key="1">
    <citation type="submission" date="2021-05" db="EMBL/GenBank/DDBJ databases">
        <authorList>
            <person name="Pan Q."/>
            <person name="Jouanno E."/>
            <person name="Zahm M."/>
            <person name="Klopp C."/>
            <person name="Cabau C."/>
            <person name="Louis A."/>
            <person name="Berthelot C."/>
            <person name="Parey E."/>
            <person name="Roest Crollius H."/>
            <person name="Montfort J."/>
            <person name="Robinson-Rechavi M."/>
            <person name="Bouchez O."/>
            <person name="Lampietro C."/>
            <person name="Lopez Roques C."/>
            <person name="Donnadieu C."/>
            <person name="Postlethwait J."/>
            <person name="Bobe J."/>
            <person name="Dillon D."/>
            <person name="Chandos A."/>
            <person name="von Hippel F."/>
            <person name="Guiguen Y."/>
        </authorList>
    </citation>
    <scope>NUCLEOTIDE SEQUENCE</scope>
    <source>
        <strain evidence="1">YG-Jan2019</strain>
    </source>
</reference>
<protein>
    <submittedName>
        <fullName evidence="1">Uncharacterized protein</fullName>
    </submittedName>
</protein>
<accession>A0ACC2F3D0</accession>
<gene>
    <name evidence="1" type="ORF">DPEC_G00344740</name>
</gene>
<keyword evidence="2" id="KW-1185">Reference proteome</keyword>
<name>A0ACC2F3D0_DALPE</name>
<comment type="caution">
    <text evidence="1">The sequence shown here is derived from an EMBL/GenBank/DDBJ whole genome shotgun (WGS) entry which is preliminary data.</text>
</comment>